<dbReference type="Proteomes" id="UP000676409">
    <property type="component" value="Chromosome"/>
</dbReference>
<protein>
    <submittedName>
        <fullName evidence="1">Uncharacterized protein</fullName>
    </submittedName>
</protein>
<proteinExistence type="predicted"/>
<organism evidence="1 2">
    <name type="scientific">Phenylobacterium montanum</name>
    <dbReference type="NCBI Taxonomy" id="2823693"/>
    <lineage>
        <taxon>Bacteria</taxon>
        <taxon>Pseudomonadati</taxon>
        <taxon>Pseudomonadota</taxon>
        <taxon>Alphaproteobacteria</taxon>
        <taxon>Caulobacterales</taxon>
        <taxon>Caulobacteraceae</taxon>
        <taxon>Phenylobacterium</taxon>
    </lineage>
</organism>
<name>A0A975IT56_9CAUL</name>
<dbReference type="RefSeq" id="WP_211936181.1">
    <property type="nucleotide sequence ID" value="NZ_CP073078.1"/>
</dbReference>
<gene>
    <name evidence="1" type="ORF">KCG34_13570</name>
</gene>
<sequence length="186" mass="20785">MAKAHFHRNQKVWVETVGTWAVIEKLVPIWAKGFEEPVRILYDVGLGRDFQANELQAEDKGELESAPDGGPAWRLLRARNKWQAPEDCGHHPFPGSFPVVVTDSTDWGGWRVPGAEYDRDPRKIELQARLITAAPRLRAMARELMALVADSPEDAPAPMQRLAREAQAIERFLAEVPAAQPSMAAE</sequence>
<accession>A0A975IT56</accession>
<dbReference type="EMBL" id="CP073078">
    <property type="protein sequence ID" value="QUD86129.1"/>
    <property type="molecule type" value="Genomic_DNA"/>
</dbReference>
<keyword evidence="2" id="KW-1185">Reference proteome</keyword>
<dbReference type="KEGG" id="caul:KCG34_13570"/>
<dbReference type="AlphaFoldDB" id="A0A975IT56"/>
<evidence type="ECO:0000313" key="2">
    <source>
        <dbReference type="Proteomes" id="UP000676409"/>
    </source>
</evidence>
<reference evidence="1" key="1">
    <citation type="submission" date="2021-04" db="EMBL/GenBank/DDBJ databases">
        <title>The complete genome sequence of Caulobacter sp. S6.</title>
        <authorList>
            <person name="Tang Y."/>
            <person name="Ouyang W."/>
            <person name="Liu Q."/>
            <person name="Huang B."/>
            <person name="Guo Z."/>
            <person name="Lei P."/>
        </authorList>
    </citation>
    <scope>NUCLEOTIDE SEQUENCE</scope>
    <source>
        <strain evidence="1">S6</strain>
    </source>
</reference>
<evidence type="ECO:0000313" key="1">
    <source>
        <dbReference type="EMBL" id="QUD86129.1"/>
    </source>
</evidence>